<feature type="domain" description="Ciliary microtubule inner protein 2A-C-like" evidence="7">
    <location>
        <begin position="13"/>
        <end position="45"/>
    </location>
</feature>
<evidence type="ECO:0000256" key="2">
    <source>
        <dbReference type="ARBA" id="ARBA00022490"/>
    </source>
</evidence>
<evidence type="ECO:0000313" key="9">
    <source>
        <dbReference type="Proteomes" id="UP000002279"/>
    </source>
</evidence>
<dbReference type="PANTHER" id="PTHR47299">
    <property type="entry name" value="PROTEIN FAM166A"/>
    <property type="match status" value="1"/>
</dbReference>
<reference evidence="8" key="2">
    <citation type="submission" date="2025-09" db="UniProtKB">
        <authorList>
            <consortium name="Ensembl"/>
        </authorList>
    </citation>
    <scope>IDENTIFICATION</scope>
    <source>
        <strain evidence="8">Glennie</strain>
    </source>
</reference>
<organism evidence="8 9">
    <name type="scientific">Ornithorhynchus anatinus</name>
    <name type="common">Duckbill platypus</name>
    <dbReference type="NCBI Taxonomy" id="9258"/>
    <lineage>
        <taxon>Eukaryota</taxon>
        <taxon>Metazoa</taxon>
        <taxon>Chordata</taxon>
        <taxon>Craniata</taxon>
        <taxon>Vertebrata</taxon>
        <taxon>Euteleostomi</taxon>
        <taxon>Mammalia</taxon>
        <taxon>Monotremata</taxon>
        <taxon>Ornithorhynchidae</taxon>
        <taxon>Ornithorhynchus</taxon>
    </lineage>
</organism>
<dbReference type="Proteomes" id="UP000002279">
    <property type="component" value="Unplaced"/>
</dbReference>
<sequence length="303" mass="34719">MTTARIHHLLNPEPHYIPGYTGFYPQLHYQLGQTYGKTTARLLADPMGSKKSCTLLSPLTAPKFTEDLSKEKRPDPRDTDLHQAYIPHYTGGGASLDPLPFIIIIMLFDKMGATWHLPSTDIMPYPPFPPCPPGRLEEPSALGHPGFRLAWGEAAWKRPALPPFQHFRRDEYPIWSPRAESMDISKFERLPKLDVPNLIQRKAISGYSGFIPRFTWIMGVNYQQGVKEAMDEFDKNQVRSPVCALGERFPDTHWPNTKIFTSMGMMPFYTGFIPNLRDNFALTFGNGSRLSYRQERERRNYAL</sequence>
<dbReference type="Pfam" id="PF10629">
    <property type="entry name" value="CMI2B-like"/>
    <property type="match status" value="1"/>
</dbReference>
<dbReference type="GO" id="GO:0005930">
    <property type="term" value="C:axoneme"/>
    <property type="evidence" value="ECO:0007669"/>
    <property type="project" value="UniProtKB-SubCell"/>
</dbReference>
<name>F6TYQ8_ORNAN</name>
<evidence type="ECO:0000256" key="4">
    <source>
        <dbReference type="ARBA" id="ARBA00023273"/>
    </source>
</evidence>
<proteinExistence type="inferred from homology"/>
<dbReference type="eggNOG" id="ENOG502QSNH">
    <property type="taxonomic scope" value="Eukaryota"/>
</dbReference>
<keyword evidence="3" id="KW-0206">Cytoskeleton</keyword>
<dbReference type="FunCoup" id="F6TYQ8">
    <property type="interactions" value="6"/>
</dbReference>
<reference evidence="8" key="1">
    <citation type="submission" date="2025-08" db="UniProtKB">
        <authorList>
            <consortium name="Ensembl"/>
        </authorList>
    </citation>
    <scope>IDENTIFICATION</scope>
    <source>
        <strain evidence="8">Glennie</strain>
    </source>
</reference>
<dbReference type="PANTHER" id="PTHR47299:SF1">
    <property type="entry name" value="PROTEIN FAM166A"/>
    <property type="match status" value="1"/>
</dbReference>
<comment type="subunit">
    <text evidence="6">Microtubule inner protein component of sperm flagellar doublet microtubules.</text>
</comment>
<keyword evidence="2" id="KW-0963">Cytoplasm</keyword>
<evidence type="ECO:0000259" key="7">
    <source>
        <dbReference type="Pfam" id="PF10629"/>
    </source>
</evidence>
<accession>F6TYQ8</accession>
<dbReference type="GeneTree" id="ENSGT00730000111343"/>
<evidence type="ECO:0000313" key="8">
    <source>
        <dbReference type="Ensembl" id="ENSOANP00000006447.3"/>
    </source>
</evidence>
<protein>
    <submittedName>
        <fullName evidence="8">Family with sequence similarity 166 member A</fullName>
    </submittedName>
</protein>
<keyword evidence="4" id="KW-0966">Cell projection</keyword>
<dbReference type="Bgee" id="ENSOANG00000004060">
    <property type="expression patterns" value="Expressed in testis"/>
</dbReference>
<evidence type="ECO:0000256" key="5">
    <source>
        <dbReference type="ARBA" id="ARBA00035661"/>
    </source>
</evidence>
<dbReference type="AlphaFoldDB" id="F6TYQ8"/>
<evidence type="ECO:0000256" key="3">
    <source>
        <dbReference type="ARBA" id="ARBA00023212"/>
    </source>
</evidence>
<dbReference type="GO" id="GO:0015630">
    <property type="term" value="C:microtubule cytoskeleton"/>
    <property type="evidence" value="ECO:0007669"/>
    <property type="project" value="UniProtKB-ARBA"/>
</dbReference>
<keyword evidence="9" id="KW-1185">Reference proteome</keyword>
<dbReference type="InterPro" id="IPR018902">
    <property type="entry name" value="CMI2A-C-like_dom"/>
</dbReference>
<comment type="subcellular location">
    <subcellularLocation>
        <location evidence="1">Cytoplasm</location>
        <location evidence="1">Cytoskeleton</location>
        <location evidence="1">Cilium axoneme</location>
    </subcellularLocation>
</comment>
<comment type="similarity">
    <text evidence="5">Belongs to the CIMIP2 family.</text>
</comment>
<dbReference type="OMA" id="FRNPHCD"/>
<dbReference type="Ensembl" id="ENSOANT00000006449.3">
    <property type="protein sequence ID" value="ENSOANP00000006447.3"/>
    <property type="gene ID" value="ENSOANG00000004060.3"/>
</dbReference>
<dbReference type="InterPro" id="IPR052683">
    <property type="entry name" value="CIMIP2A"/>
</dbReference>
<gene>
    <name evidence="8" type="primary">CIMIP2A</name>
</gene>
<dbReference type="HOGENOM" id="CLU_076252_0_0_1"/>
<evidence type="ECO:0000256" key="1">
    <source>
        <dbReference type="ARBA" id="ARBA00004430"/>
    </source>
</evidence>
<evidence type="ECO:0000256" key="6">
    <source>
        <dbReference type="ARBA" id="ARBA00046435"/>
    </source>
</evidence>
<dbReference type="InParanoid" id="F6TYQ8"/>